<evidence type="ECO:0008006" key="4">
    <source>
        <dbReference type="Google" id="ProtNLM"/>
    </source>
</evidence>
<proteinExistence type="predicted"/>
<dbReference type="Proteomes" id="UP000632222">
    <property type="component" value="Unassembled WGS sequence"/>
</dbReference>
<dbReference type="EMBL" id="BMOD01000057">
    <property type="protein sequence ID" value="GGJ59828.1"/>
    <property type="molecule type" value="Genomic_DNA"/>
</dbReference>
<evidence type="ECO:0000256" key="1">
    <source>
        <dbReference type="SAM" id="Phobius"/>
    </source>
</evidence>
<reference evidence="3" key="1">
    <citation type="journal article" date="2019" name="Int. J. Syst. Evol. Microbiol.">
        <title>The Global Catalogue of Microorganisms (GCM) 10K type strain sequencing project: providing services to taxonomists for standard genome sequencing and annotation.</title>
        <authorList>
            <consortium name="The Broad Institute Genomics Platform"/>
            <consortium name="The Broad Institute Genome Sequencing Center for Infectious Disease"/>
            <person name="Wu L."/>
            <person name="Ma J."/>
        </authorList>
    </citation>
    <scope>NUCLEOTIDE SEQUENCE [LARGE SCALE GENOMIC DNA]</scope>
    <source>
        <strain evidence="3">JCM 14370</strain>
    </source>
</reference>
<comment type="caution">
    <text evidence="2">The sequence shown here is derived from an EMBL/GenBank/DDBJ whole genome shotgun (WGS) entry which is preliminary data.</text>
</comment>
<protein>
    <recommendedName>
        <fullName evidence="4">DUF1640 domain-containing protein</fullName>
    </recommendedName>
</protein>
<keyword evidence="1" id="KW-0812">Transmembrane</keyword>
<feature type="transmembrane region" description="Helical" evidence="1">
    <location>
        <begin position="245"/>
        <end position="264"/>
    </location>
</feature>
<dbReference type="RefSeq" id="WP_189009555.1">
    <property type="nucleotide sequence ID" value="NZ_BMOD01000057.1"/>
</dbReference>
<evidence type="ECO:0000313" key="3">
    <source>
        <dbReference type="Proteomes" id="UP000632222"/>
    </source>
</evidence>
<keyword evidence="1" id="KW-1133">Transmembrane helix</keyword>
<organism evidence="2 3">
    <name type="scientific">Deinococcus roseus</name>
    <dbReference type="NCBI Taxonomy" id="392414"/>
    <lineage>
        <taxon>Bacteria</taxon>
        <taxon>Thermotogati</taxon>
        <taxon>Deinococcota</taxon>
        <taxon>Deinococci</taxon>
        <taxon>Deinococcales</taxon>
        <taxon>Deinococcaceae</taxon>
        <taxon>Deinococcus</taxon>
    </lineage>
</organism>
<evidence type="ECO:0000313" key="2">
    <source>
        <dbReference type="EMBL" id="GGJ59828.1"/>
    </source>
</evidence>
<keyword evidence="3" id="KW-1185">Reference proteome</keyword>
<keyword evidence="1" id="KW-0472">Membrane</keyword>
<sequence length="267" mass="29575">MQLTFTTSDLVNMTGKSREQVRLVLDEWERQSGSVLPRGAAKERQLSVEVASLVLGVFKLMYPKSGKKSTMAEAVKGMLKEAQVREGRPDPLRDAVRAELEPLRRLVVEEITSQVLPLAKDVQNLSRDLVQATQQQVRQLVGQPDEDTPTLVEDIRSLVEASEEGIEALAETSQDQLEEVARSGINQVHRMASSGEQNLKQVQETATRQLKATADQVRKEITQELDLRLTEALEKQSTMVSIQGMLIAMGLSLLLGLGIGIFLGRTF</sequence>
<accession>A0ABQ2DJN3</accession>
<gene>
    <name evidence="2" type="ORF">GCM10008938_52460</name>
</gene>
<name>A0ABQ2DJN3_9DEIO</name>